<dbReference type="AlphaFoldDB" id="A0A2K1JDS3"/>
<accession>A0A2K1JDS3</accession>
<reference evidence="1 3" key="2">
    <citation type="journal article" date="2018" name="Plant J.">
        <title>The Physcomitrella patens chromosome-scale assembly reveals moss genome structure and evolution.</title>
        <authorList>
            <person name="Lang D."/>
            <person name="Ullrich K.K."/>
            <person name="Murat F."/>
            <person name="Fuchs J."/>
            <person name="Jenkins J."/>
            <person name="Haas F.B."/>
            <person name="Piednoel M."/>
            <person name="Gundlach H."/>
            <person name="Van Bel M."/>
            <person name="Meyberg R."/>
            <person name="Vives C."/>
            <person name="Morata J."/>
            <person name="Symeonidi A."/>
            <person name="Hiss M."/>
            <person name="Muchero W."/>
            <person name="Kamisugi Y."/>
            <person name="Saleh O."/>
            <person name="Blanc G."/>
            <person name="Decker E.L."/>
            <person name="van Gessel N."/>
            <person name="Grimwood J."/>
            <person name="Hayes R.D."/>
            <person name="Graham S.W."/>
            <person name="Gunter L.E."/>
            <person name="McDaniel S.F."/>
            <person name="Hoernstein S.N.W."/>
            <person name="Larsson A."/>
            <person name="Li F.W."/>
            <person name="Perroud P.F."/>
            <person name="Phillips J."/>
            <person name="Ranjan P."/>
            <person name="Rokshar D.S."/>
            <person name="Rothfels C.J."/>
            <person name="Schneider L."/>
            <person name="Shu S."/>
            <person name="Stevenson D.W."/>
            <person name="Thummler F."/>
            <person name="Tillich M."/>
            <person name="Villarreal Aguilar J.C."/>
            <person name="Widiez T."/>
            <person name="Wong G.K."/>
            <person name="Wymore A."/>
            <person name="Zhang Y."/>
            <person name="Zimmer A.D."/>
            <person name="Quatrano R.S."/>
            <person name="Mayer K.F.X."/>
            <person name="Goodstein D."/>
            <person name="Casacuberta J.M."/>
            <person name="Vandepoele K."/>
            <person name="Reski R."/>
            <person name="Cuming A.C."/>
            <person name="Tuskan G.A."/>
            <person name="Maumus F."/>
            <person name="Salse J."/>
            <person name="Schmutz J."/>
            <person name="Rensing S.A."/>
        </authorList>
    </citation>
    <scope>NUCLEOTIDE SEQUENCE [LARGE SCALE GENOMIC DNA]</scope>
    <source>
        <strain evidence="2 3">cv. Gransden 2004</strain>
    </source>
</reference>
<keyword evidence="3" id="KW-1185">Reference proteome</keyword>
<proteinExistence type="predicted"/>
<gene>
    <name evidence="1" type="ORF">PHYPA_019954</name>
</gene>
<evidence type="ECO:0000313" key="1">
    <source>
        <dbReference type="EMBL" id="PNR39675.1"/>
    </source>
</evidence>
<reference evidence="2" key="3">
    <citation type="submission" date="2020-12" db="UniProtKB">
        <authorList>
            <consortium name="EnsemblPlants"/>
        </authorList>
    </citation>
    <scope>IDENTIFICATION</scope>
</reference>
<reference evidence="1 3" key="1">
    <citation type="journal article" date="2008" name="Science">
        <title>The Physcomitrella genome reveals evolutionary insights into the conquest of land by plants.</title>
        <authorList>
            <person name="Rensing S."/>
            <person name="Lang D."/>
            <person name="Zimmer A."/>
            <person name="Terry A."/>
            <person name="Salamov A."/>
            <person name="Shapiro H."/>
            <person name="Nishiyama T."/>
            <person name="Perroud P.-F."/>
            <person name="Lindquist E."/>
            <person name="Kamisugi Y."/>
            <person name="Tanahashi T."/>
            <person name="Sakakibara K."/>
            <person name="Fujita T."/>
            <person name="Oishi K."/>
            <person name="Shin-I T."/>
            <person name="Kuroki Y."/>
            <person name="Toyoda A."/>
            <person name="Suzuki Y."/>
            <person name="Hashimoto A."/>
            <person name="Yamaguchi K."/>
            <person name="Sugano A."/>
            <person name="Kohara Y."/>
            <person name="Fujiyama A."/>
            <person name="Anterola A."/>
            <person name="Aoki S."/>
            <person name="Ashton N."/>
            <person name="Barbazuk W.B."/>
            <person name="Barker E."/>
            <person name="Bennetzen J."/>
            <person name="Bezanilla M."/>
            <person name="Blankenship R."/>
            <person name="Cho S.H."/>
            <person name="Dutcher S."/>
            <person name="Estelle M."/>
            <person name="Fawcett J.A."/>
            <person name="Gundlach H."/>
            <person name="Hanada K."/>
            <person name="Heyl A."/>
            <person name="Hicks K.A."/>
            <person name="Hugh J."/>
            <person name="Lohr M."/>
            <person name="Mayer K."/>
            <person name="Melkozernov A."/>
            <person name="Murata T."/>
            <person name="Nelson D."/>
            <person name="Pils B."/>
            <person name="Prigge M."/>
            <person name="Reiss B."/>
            <person name="Renner T."/>
            <person name="Rombauts S."/>
            <person name="Rushton P."/>
            <person name="Sanderfoot A."/>
            <person name="Schween G."/>
            <person name="Shiu S.-H."/>
            <person name="Stueber K."/>
            <person name="Theodoulou F.L."/>
            <person name="Tu H."/>
            <person name="Van de Peer Y."/>
            <person name="Verrier P.J."/>
            <person name="Waters E."/>
            <person name="Wood A."/>
            <person name="Yang L."/>
            <person name="Cove D."/>
            <person name="Cuming A."/>
            <person name="Hasebe M."/>
            <person name="Lucas S."/>
            <person name="Mishler D.B."/>
            <person name="Reski R."/>
            <person name="Grigoriev I."/>
            <person name="Quatrano R.S."/>
            <person name="Boore J.L."/>
        </authorList>
    </citation>
    <scope>NUCLEOTIDE SEQUENCE [LARGE SCALE GENOMIC DNA]</scope>
    <source>
        <strain evidence="2 3">cv. Gransden 2004</strain>
    </source>
</reference>
<evidence type="ECO:0000313" key="3">
    <source>
        <dbReference type="Proteomes" id="UP000006727"/>
    </source>
</evidence>
<organism evidence="1">
    <name type="scientific">Physcomitrium patens</name>
    <name type="common">Spreading-leaved earth moss</name>
    <name type="synonym">Physcomitrella patens</name>
    <dbReference type="NCBI Taxonomy" id="3218"/>
    <lineage>
        <taxon>Eukaryota</taxon>
        <taxon>Viridiplantae</taxon>
        <taxon>Streptophyta</taxon>
        <taxon>Embryophyta</taxon>
        <taxon>Bryophyta</taxon>
        <taxon>Bryophytina</taxon>
        <taxon>Bryopsida</taxon>
        <taxon>Funariidae</taxon>
        <taxon>Funariales</taxon>
        <taxon>Funariaceae</taxon>
        <taxon>Physcomitrium</taxon>
    </lineage>
</organism>
<dbReference type="Gramene" id="Pp3c15_19571V3.1">
    <property type="protein sequence ID" value="PAC:32929213.CDS.1"/>
    <property type="gene ID" value="Pp3c15_19571"/>
</dbReference>
<dbReference type="Proteomes" id="UP000006727">
    <property type="component" value="Chromosome 15"/>
</dbReference>
<dbReference type="EMBL" id="ABEU02000015">
    <property type="protein sequence ID" value="PNR39675.1"/>
    <property type="molecule type" value="Genomic_DNA"/>
</dbReference>
<dbReference type="EnsemblPlants" id="Pp3c15_19571V3.1">
    <property type="protein sequence ID" value="PAC:32929213.CDS.1"/>
    <property type="gene ID" value="Pp3c15_19571"/>
</dbReference>
<protein>
    <submittedName>
        <fullName evidence="1 2">Uncharacterized protein</fullName>
    </submittedName>
</protein>
<sequence>MYPFSHIRPLPVGGRRFWFTQRIRGNAARGSPHRSHAPTLKRSQNFREAQRQVHLHQQLQRVEHPQDNVDAAGALMCVLADDNFQ</sequence>
<dbReference type="InParanoid" id="A0A2K1JDS3"/>
<evidence type="ECO:0000313" key="2">
    <source>
        <dbReference type="EnsemblPlants" id="PAC:32929213.CDS.1"/>
    </source>
</evidence>
<name>A0A2K1JDS3_PHYPA</name>